<dbReference type="Proteomes" id="UP000192380">
    <property type="component" value="Plasmid pDSJ06"/>
</dbReference>
<organism evidence="1 2">
    <name type="scientific">Pantoea stewartii subsp. stewartii DC283</name>
    <dbReference type="NCBI Taxonomy" id="660596"/>
    <lineage>
        <taxon>Bacteria</taxon>
        <taxon>Pseudomonadati</taxon>
        <taxon>Pseudomonadota</taxon>
        <taxon>Gammaproteobacteria</taxon>
        <taxon>Enterobacterales</taxon>
        <taxon>Erwiniaceae</taxon>
        <taxon>Pantoea</taxon>
    </lineage>
</organism>
<name>A0ABN4ZBD0_PANSE</name>
<reference evidence="1 2" key="1">
    <citation type="submission" date="2016-10" db="EMBL/GenBank/DDBJ databases">
        <title>Complete Genome Assembly of Pantoea stewartii subsp. stewartii DC283, a Corn Pathogen.</title>
        <authorList>
            <person name="Duong D.A."/>
            <person name="Stevens A.M."/>
            <person name="Jensen R.V."/>
        </authorList>
    </citation>
    <scope>NUCLEOTIDE SEQUENCE [LARGE SCALE GENOMIC DNA]</scope>
    <source>
        <strain evidence="1 2">DC283</strain>
        <plasmid evidence="1 2">pDSJ06</plasmid>
    </source>
</reference>
<sequence>MLPLVLIMLSDTDRSIADITQMSQIAASLPLGLKVGKDANFCKYKKTSTPISLYMLMYIQFIIPTRQIYLL</sequence>
<proteinExistence type="predicted"/>
<evidence type="ECO:0000313" key="1">
    <source>
        <dbReference type="EMBL" id="ARF52158.1"/>
    </source>
</evidence>
<keyword evidence="2" id="KW-1185">Reference proteome</keyword>
<accession>A0ABN4ZBD0</accession>
<dbReference type="EMBL" id="CP017587">
    <property type="protein sequence ID" value="ARF52158.1"/>
    <property type="molecule type" value="Genomic_DNA"/>
</dbReference>
<keyword evidence="1" id="KW-0614">Plasmid</keyword>
<gene>
    <name evidence="1" type="ORF">DSJ_23115</name>
</gene>
<geneLocation type="plasmid" evidence="1 2">
    <name>pDSJ06</name>
</geneLocation>
<evidence type="ECO:0000313" key="2">
    <source>
        <dbReference type="Proteomes" id="UP000192380"/>
    </source>
</evidence>
<protein>
    <submittedName>
        <fullName evidence="1">Uncharacterized protein</fullName>
    </submittedName>
</protein>